<evidence type="ECO:0000256" key="13">
    <source>
        <dbReference type="RuleBase" id="RU004013"/>
    </source>
</evidence>
<keyword evidence="16" id="KW-1185">Reference proteome</keyword>
<gene>
    <name evidence="15" type="ORF">H5P28_08300</name>
</gene>
<evidence type="ECO:0000313" key="15">
    <source>
        <dbReference type="EMBL" id="MBC2594261.1"/>
    </source>
</evidence>
<evidence type="ECO:0000256" key="5">
    <source>
        <dbReference type="ARBA" id="ARBA00022723"/>
    </source>
</evidence>
<feature type="binding site" evidence="11">
    <location>
        <position position="85"/>
    </location>
    <ligand>
        <name>ATP</name>
        <dbReference type="ChEBI" id="CHEBI:30616"/>
    </ligand>
</feature>
<feature type="domain" description="Nucleoside diphosphate kinase-like" evidence="14">
    <location>
        <begin position="1"/>
        <end position="138"/>
    </location>
</feature>
<dbReference type="Pfam" id="PF00334">
    <property type="entry name" value="NDK"/>
    <property type="match status" value="1"/>
</dbReference>
<feature type="binding site" evidence="11">
    <location>
        <position position="112"/>
    </location>
    <ligand>
        <name>ATP</name>
        <dbReference type="ChEBI" id="CHEBI:30616"/>
    </ligand>
</feature>
<name>A0A842HG80_9BACT</name>
<dbReference type="PROSITE" id="PS51374">
    <property type="entry name" value="NDPK_LIKE"/>
    <property type="match status" value="1"/>
</dbReference>
<feature type="binding site" evidence="11">
    <location>
        <position position="102"/>
    </location>
    <ligand>
        <name>ATP</name>
        <dbReference type="ChEBI" id="CHEBI:30616"/>
    </ligand>
</feature>
<dbReference type="InterPro" id="IPR034907">
    <property type="entry name" value="NDK-like_dom"/>
</dbReference>
<dbReference type="GO" id="GO:0006241">
    <property type="term" value="P:CTP biosynthetic process"/>
    <property type="evidence" value="ECO:0007669"/>
    <property type="project" value="InterPro"/>
</dbReference>
<evidence type="ECO:0000256" key="11">
    <source>
        <dbReference type="PROSITE-ProRule" id="PRU00706"/>
    </source>
</evidence>
<evidence type="ECO:0000256" key="9">
    <source>
        <dbReference type="ARBA" id="ARBA00022842"/>
    </source>
</evidence>
<keyword evidence="5" id="KW-0479">Metal-binding</keyword>
<dbReference type="GO" id="GO:0006183">
    <property type="term" value="P:GTP biosynthetic process"/>
    <property type="evidence" value="ECO:0007669"/>
    <property type="project" value="InterPro"/>
</dbReference>
<dbReference type="Proteomes" id="UP000546464">
    <property type="component" value="Unassembled WGS sequence"/>
</dbReference>
<evidence type="ECO:0000313" key="16">
    <source>
        <dbReference type="Proteomes" id="UP000546464"/>
    </source>
</evidence>
<feature type="binding site" evidence="11">
    <location>
        <position position="57"/>
    </location>
    <ligand>
        <name>ATP</name>
        <dbReference type="ChEBI" id="CHEBI:30616"/>
    </ligand>
</feature>
<evidence type="ECO:0000256" key="12">
    <source>
        <dbReference type="RuleBase" id="RU004011"/>
    </source>
</evidence>
<dbReference type="CDD" id="cd04413">
    <property type="entry name" value="NDPk_I"/>
    <property type="match status" value="1"/>
</dbReference>
<evidence type="ECO:0000256" key="3">
    <source>
        <dbReference type="ARBA" id="ARBA00022553"/>
    </source>
</evidence>
<dbReference type="PRINTS" id="PR01243">
    <property type="entry name" value="NUCDPKINASE"/>
</dbReference>
<dbReference type="SMART" id="SM00562">
    <property type="entry name" value="NDK"/>
    <property type="match status" value="1"/>
</dbReference>
<keyword evidence="10" id="KW-0546">Nucleotide metabolism</keyword>
<dbReference type="EMBL" id="JACHVB010000020">
    <property type="protein sequence ID" value="MBC2594261.1"/>
    <property type="molecule type" value="Genomic_DNA"/>
</dbReference>
<feature type="binding site" evidence="11">
    <location>
        <position position="9"/>
    </location>
    <ligand>
        <name>ATP</name>
        <dbReference type="ChEBI" id="CHEBI:30616"/>
    </ligand>
</feature>
<evidence type="ECO:0000256" key="4">
    <source>
        <dbReference type="ARBA" id="ARBA00022679"/>
    </source>
</evidence>
<sequence>MQKTLIILKPDCMERKLWGIVLDRFAKVDLDIVACKMMKLDQAVLREHYSHIADKPFFPEIENFMSSRPVIAMILKGPEAISRVRSILGPTDSKAAPAGTIRGDMGADKMFNLVHASDSPEAAEAEIERFFGGDPIFE</sequence>
<protein>
    <recommendedName>
        <fullName evidence="13">Nucleoside diphosphate kinase</fullName>
        <ecNumber evidence="13">2.7.4.6</ecNumber>
    </recommendedName>
</protein>
<dbReference type="PROSITE" id="PS00469">
    <property type="entry name" value="NDPK"/>
    <property type="match status" value="1"/>
</dbReference>
<dbReference type="GO" id="GO:0004550">
    <property type="term" value="F:nucleoside diphosphate kinase activity"/>
    <property type="evidence" value="ECO:0007669"/>
    <property type="project" value="UniProtKB-EC"/>
</dbReference>
<feature type="active site" description="Pros-phosphohistidine intermediate" evidence="11">
    <location>
        <position position="115"/>
    </location>
</feature>
<evidence type="ECO:0000256" key="8">
    <source>
        <dbReference type="ARBA" id="ARBA00022840"/>
    </source>
</evidence>
<keyword evidence="9" id="KW-0460">Magnesium</keyword>
<comment type="cofactor">
    <cofactor evidence="1">
        <name>Mg(2+)</name>
        <dbReference type="ChEBI" id="CHEBI:18420"/>
    </cofactor>
</comment>
<organism evidence="15 16">
    <name type="scientific">Ruficoccus amylovorans</name>
    <dbReference type="NCBI Taxonomy" id="1804625"/>
    <lineage>
        <taxon>Bacteria</taxon>
        <taxon>Pseudomonadati</taxon>
        <taxon>Verrucomicrobiota</taxon>
        <taxon>Opitutia</taxon>
        <taxon>Puniceicoccales</taxon>
        <taxon>Cerasicoccaceae</taxon>
        <taxon>Ruficoccus</taxon>
    </lineage>
</organism>
<comment type="catalytic activity">
    <reaction evidence="13">
        <text>a 2'-deoxyribonucleoside 5'-diphosphate + ATP = a 2'-deoxyribonucleoside 5'-triphosphate + ADP</text>
        <dbReference type="Rhea" id="RHEA:44640"/>
        <dbReference type="ChEBI" id="CHEBI:30616"/>
        <dbReference type="ChEBI" id="CHEBI:61560"/>
        <dbReference type="ChEBI" id="CHEBI:73316"/>
        <dbReference type="ChEBI" id="CHEBI:456216"/>
        <dbReference type="EC" id="2.7.4.6"/>
    </reaction>
</comment>
<proteinExistence type="inferred from homology"/>
<feature type="binding site" evidence="11">
    <location>
        <position position="91"/>
    </location>
    <ligand>
        <name>ATP</name>
        <dbReference type="ChEBI" id="CHEBI:30616"/>
    </ligand>
</feature>
<dbReference type="GO" id="GO:0005524">
    <property type="term" value="F:ATP binding"/>
    <property type="evidence" value="ECO:0007669"/>
    <property type="project" value="UniProtKB-KW"/>
</dbReference>
<dbReference type="GO" id="GO:0046872">
    <property type="term" value="F:metal ion binding"/>
    <property type="evidence" value="ECO:0007669"/>
    <property type="project" value="UniProtKB-KW"/>
</dbReference>
<accession>A0A842HG80</accession>
<evidence type="ECO:0000256" key="6">
    <source>
        <dbReference type="ARBA" id="ARBA00022741"/>
    </source>
</evidence>
<dbReference type="InterPro" id="IPR023005">
    <property type="entry name" value="Nucleoside_diP_kinase_AS"/>
</dbReference>
<dbReference type="PANTHER" id="PTHR11349">
    <property type="entry name" value="NUCLEOSIDE DIPHOSPHATE KINASE"/>
    <property type="match status" value="1"/>
</dbReference>
<dbReference type="RefSeq" id="WP_185675242.1">
    <property type="nucleotide sequence ID" value="NZ_JACHVB010000020.1"/>
</dbReference>
<dbReference type="GO" id="GO:0006228">
    <property type="term" value="P:UTP biosynthetic process"/>
    <property type="evidence" value="ECO:0007669"/>
    <property type="project" value="InterPro"/>
</dbReference>
<keyword evidence="3" id="KW-0597">Phosphoprotein</keyword>
<dbReference type="InterPro" id="IPR036850">
    <property type="entry name" value="NDK-like_dom_sf"/>
</dbReference>
<keyword evidence="8 13" id="KW-0067">ATP-binding</keyword>
<dbReference type="InterPro" id="IPR001564">
    <property type="entry name" value="Nucleoside_diP_kinase"/>
</dbReference>
<dbReference type="Gene3D" id="3.30.70.141">
    <property type="entry name" value="Nucleoside diphosphate kinase-like domain"/>
    <property type="match status" value="1"/>
</dbReference>
<comment type="similarity">
    <text evidence="2 11 12">Belongs to the NDK family.</text>
</comment>
<evidence type="ECO:0000256" key="10">
    <source>
        <dbReference type="ARBA" id="ARBA00023080"/>
    </source>
</evidence>
<dbReference type="AlphaFoldDB" id="A0A842HG80"/>
<evidence type="ECO:0000256" key="7">
    <source>
        <dbReference type="ARBA" id="ARBA00022777"/>
    </source>
</evidence>
<dbReference type="FunFam" id="3.30.70.141:FF:000017">
    <property type="entry name" value="Nucleoside diphosphate kinase"/>
    <property type="match status" value="1"/>
</dbReference>
<evidence type="ECO:0000259" key="14">
    <source>
        <dbReference type="SMART" id="SM00562"/>
    </source>
</evidence>
<keyword evidence="6 13" id="KW-0547">Nucleotide-binding</keyword>
<evidence type="ECO:0000256" key="1">
    <source>
        <dbReference type="ARBA" id="ARBA00001946"/>
    </source>
</evidence>
<dbReference type="EC" id="2.7.4.6" evidence="13"/>
<evidence type="ECO:0000256" key="2">
    <source>
        <dbReference type="ARBA" id="ARBA00008142"/>
    </source>
</evidence>
<comment type="caution">
    <text evidence="15">The sequence shown here is derived from an EMBL/GenBank/DDBJ whole genome shotgun (WGS) entry which is preliminary data.</text>
</comment>
<reference evidence="15 16" key="1">
    <citation type="submission" date="2020-07" db="EMBL/GenBank/DDBJ databases">
        <authorList>
            <person name="Feng X."/>
        </authorList>
    </citation>
    <scope>NUCLEOTIDE SEQUENCE [LARGE SCALE GENOMIC DNA]</scope>
    <source>
        <strain evidence="15 16">JCM31066</strain>
    </source>
</reference>
<keyword evidence="4 13" id="KW-0808">Transferase</keyword>
<keyword evidence="7 13" id="KW-0418">Kinase</keyword>
<dbReference type="SUPFAM" id="SSF54919">
    <property type="entry name" value="Nucleoside diphosphate kinase, NDK"/>
    <property type="match status" value="1"/>
</dbReference>